<gene>
    <name evidence="1" type="ORF">K0M31_013853</name>
</gene>
<protein>
    <submittedName>
        <fullName evidence="1">Uncharacterized protein</fullName>
    </submittedName>
</protein>
<evidence type="ECO:0000313" key="1">
    <source>
        <dbReference type="EMBL" id="KAK1132467.1"/>
    </source>
</evidence>
<keyword evidence="2" id="KW-1185">Reference proteome</keyword>
<dbReference type="EMBL" id="JAHYIQ010000004">
    <property type="protein sequence ID" value="KAK1132467.1"/>
    <property type="molecule type" value="Genomic_DNA"/>
</dbReference>
<reference evidence="1" key="1">
    <citation type="submission" date="2021-10" db="EMBL/GenBank/DDBJ databases">
        <title>Melipona bicolor Genome sequencing and assembly.</title>
        <authorList>
            <person name="Araujo N.S."/>
            <person name="Arias M.C."/>
        </authorList>
    </citation>
    <scope>NUCLEOTIDE SEQUENCE</scope>
    <source>
        <strain evidence="1">USP_2M_L1-L4_2017</strain>
        <tissue evidence="1">Whole body</tissue>
    </source>
</reference>
<comment type="caution">
    <text evidence="1">The sequence shown here is derived from an EMBL/GenBank/DDBJ whole genome shotgun (WGS) entry which is preliminary data.</text>
</comment>
<organism evidence="1 2">
    <name type="scientific">Melipona bicolor</name>
    <dbReference type="NCBI Taxonomy" id="60889"/>
    <lineage>
        <taxon>Eukaryota</taxon>
        <taxon>Metazoa</taxon>
        <taxon>Ecdysozoa</taxon>
        <taxon>Arthropoda</taxon>
        <taxon>Hexapoda</taxon>
        <taxon>Insecta</taxon>
        <taxon>Pterygota</taxon>
        <taxon>Neoptera</taxon>
        <taxon>Endopterygota</taxon>
        <taxon>Hymenoptera</taxon>
        <taxon>Apocrita</taxon>
        <taxon>Aculeata</taxon>
        <taxon>Apoidea</taxon>
        <taxon>Anthophila</taxon>
        <taxon>Apidae</taxon>
        <taxon>Melipona</taxon>
    </lineage>
</organism>
<evidence type="ECO:0000313" key="2">
    <source>
        <dbReference type="Proteomes" id="UP001177670"/>
    </source>
</evidence>
<name>A0AA40KTQ9_9HYME</name>
<dbReference type="AlphaFoldDB" id="A0AA40KTQ9"/>
<sequence length="56" mass="6612">MYKEKICLNDENWLNVENSNDNIESDIDSIETRSLPANITKEWHPTVPKPFSFTMR</sequence>
<proteinExistence type="predicted"/>
<accession>A0AA40KTQ9</accession>
<dbReference type="Proteomes" id="UP001177670">
    <property type="component" value="Unassembled WGS sequence"/>
</dbReference>